<evidence type="ECO:0000313" key="2">
    <source>
        <dbReference type="Proteomes" id="UP000242875"/>
    </source>
</evidence>
<dbReference type="Proteomes" id="UP000242875">
    <property type="component" value="Unassembled WGS sequence"/>
</dbReference>
<evidence type="ECO:0000313" key="1">
    <source>
        <dbReference type="EMBL" id="OZJ05693.1"/>
    </source>
</evidence>
<protein>
    <submittedName>
        <fullName evidence="1">Uncharacterized protein</fullName>
    </submittedName>
</protein>
<organism evidence="1 2">
    <name type="scientific">Bifiguratus adelaidae</name>
    <dbReference type="NCBI Taxonomy" id="1938954"/>
    <lineage>
        <taxon>Eukaryota</taxon>
        <taxon>Fungi</taxon>
        <taxon>Fungi incertae sedis</taxon>
        <taxon>Mucoromycota</taxon>
        <taxon>Mucoromycotina</taxon>
        <taxon>Endogonomycetes</taxon>
        <taxon>Endogonales</taxon>
        <taxon>Endogonales incertae sedis</taxon>
        <taxon>Bifiguratus</taxon>
    </lineage>
</organism>
<keyword evidence="2" id="KW-1185">Reference proteome</keyword>
<dbReference type="AlphaFoldDB" id="A0A261Y520"/>
<name>A0A261Y520_9FUNG</name>
<proteinExistence type="predicted"/>
<sequence>MRGHLPLAQHVLLDNRPSRGPLKVCLDRYMDFTRYPMERAVIADPLHNQYETEETPLYQWYTASIDKKHNQPHILHLSYQLHDFPWINEPVSQVLLTYNRLEGGSPVHCRISGPSLCCHPLAWRIRHPLNSCHVQLIWHPFWRPRLARRTRRYHNYPCLCLRTIHMWKAIRRRPAPFIKWTHFMWQPMHHVLTTLSVSMTYDTSKHVTRPKSMAQMFGVDTRGDSSILGIVDKLVAIVPDYFVVAEPFVCARKSTYMTHIVREREKRQKEGREYGNIVSVWA</sequence>
<reference evidence="1 2" key="1">
    <citation type="journal article" date="2017" name="Mycologia">
        <title>Bifiguratus adelaidae, gen. et sp. nov., a new member of Mucoromycotina in endophytic and soil-dwelling habitats.</title>
        <authorList>
            <person name="Torres-Cruz T.J."/>
            <person name="Billingsley Tobias T.L."/>
            <person name="Almatruk M."/>
            <person name="Hesse C."/>
            <person name="Kuske C.R."/>
            <person name="Desiro A."/>
            <person name="Benucci G.M."/>
            <person name="Bonito G."/>
            <person name="Stajich J.E."/>
            <person name="Dunlap C."/>
            <person name="Arnold A.E."/>
            <person name="Porras-Alfaro A."/>
        </authorList>
    </citation>
    <scope>NUCLEOTIDE SEQUENCE [LARGE SCALE GENOMIC DNA]</scope>
    <source>
        <strain evidence="1 2">AZ0501</strain>
    </source>
</reference>
<dbReference type="EMBL" id="MVBO01000011">
    <property type="protein sequence ID" value="OZJ05693.1"/>
    <property type="molecule type" value="Genomic_DNA"/>
</dbReference>
<comment type="caution">
    <text evidence="1">The sequence shown here is derived from an EMBL/GenBank/DDBJ whole genome shotgun (WGS) entry which is preliminary data.</text>
</comment>
<accession>A0A261Y520</accession>
<gene>
    <name evidence="1" type="ORF">BZG36_01413</name>
</gene>